<dbReference type="GO" id="GO:0032259">
    <property type="term" value="P:methylation"/>
    <property type="evidence" value="ECO:0007669"/>
    <property type="project" value="UniProtKB-KW"/>
</dbReference>
<name>A0A6M3JBK6_9ZZZZ</name>
<organism evidence="1">
    <name type="scientific">viral metagenome</name>
    <dbReference type="NCBI Taxonomy" id="1070528"/>
    <lineage>
        <taxon>unclassified sequences</taxon>
        <taxon>metagenomes</taxon>
        <taxon>organismal metagenomes</taxon>
    </lineage>
</organism>
<accession>A0A6M3JBK6</accession>
<sequence length="233" mass="27040">MGRIFTLPYQPYVAGPKPNGHNERCIEVPWALSVIPDEGGTILDVGYAYSEGRWLHPLLEMSGLDLYGVDVADPCPRHVSMLAKYNMKTIKHDIRFPMEAKYNDMFDVVFCVSTIEHLGYDNDWYFDKKETPYESTPIDDKIALRNMMMVLKPNGKLVLTVPYGKYKEHRHFRQYDRLRLSTLIKPYKIDRYDLFYYDGTGWRPATEEQCADKHYGHYGFVSSSALACVLLTK</sequence>
<proteinExistence type="predicted"/>
<keyword evidence="1" id="KW-0489">Methyltransferase</keyword>
<dbReference type="Pfam" id="PF13489">
    <property type="entry name" value="Methyltransf_23"/>
    <property type="match status" value="1"/>
</dbReference>
<dbReference type="AlphaFoldDB" id="A0A6M3JBK6"/>
<dbReference type="Gene3D" id="3.40.50.150">
    <property type="entry name" value="Vaccinia Virus protein VP39"/>
    <property type="match status" value="1"/>
</dbReference>
<dbReference type="GO" id="GO:0008168">
    <property type="term" value="F:methyltransferase activity"/>
    <property type="evidence" value="ECO:0007669"/>
    <property type="project" value="UniProtKB-KW"/>
</dbReference>
<dbReference type="InterPro" id="IPR029063">
    <property type="entry name" value="SAM-dependent_MTases_sf"/>
</dbReference>
<gene>
    <name evidence="1" type="ORF">MM415B00267_0039</name>
</gene>
<protein>
    <submittedName>
        <fullName evidence="1">Putative methyltransferase</fullName>
    </submittedName>
</protein>
<reference evidence="1" key="1">
    <citation type="submission" date="2020-03" db="EMBL/GenBank/DDBJ databases">
        <title>The deep terrestrial virosphere.</title>
        <authorList>
            <person name="Holmfeldt K."/>
            <person name="Nilsson E."/>
            <person name="Simone D."/>
            <person name="Lopez-Fernandez M."/>
            <person name="Wu X."/>
            <person name="de Brujin I."/>
            <person name="Lundin D."/>
            <person name="Andersson A."/>
            <person name="Bertilsson S."/>
            <person name="Dopson M."/>
        </authorList>
    </citation>
    <scope>NUCLEOTIDE SEQUENCE</scope>
    <source>
        <strain evidence="1">MM415B00267</strain>
    </source>
</reference>
<keyword evidence="1" id="KW-0808">Transferase</keyword>
<evidence type="ECO:0000313" key="1">
    <source>
        <dbReference type="EMBL" id="QJA67213.1"/>
    </source>
</evidence>
<dbReference type="EMBL" id="MT141567">
    <property type="protein sequence ID" value="QJA67213.1"/>
    <property type="molecule type" value="Genomic_DNA"/>
</dbReference>
<dbReference type="SUPFAM" id="SSF53335">
    <property type="entry name" value="S-adenosyl-L-methionine-dependent methyltransferases"/>
    <property type="match status" value="1"/>
</dbReference>